<dbReference type="PROSITE" id="PS00134">
    <property type="entry name" value="TRYPSIN_HIS"/>
    <property type="match status" value="1"/>
</dbReference>
<evidence type="ECO:0000313" key="3">
    <source>
        <dbReference type="Proteomes" id="UP000199184"/>
    </source>
</evidence>
<dbReference type="InterPro" id="IPR043504">
    <property type="entry name" value="Peptidase_S1_PA_chymotrypsin"/>
</dbReference>
<dbReference type="InterPro" id="IPR018114">
    <property type="entry name" value="TRYPSIN_HIS"/>
</dbReference>
<name>A0A1C3XV30_9BRAD</name>
<protein>
    <submittedName>
        <fullName evidence="2">Trypsin-like peptidase domain-containing protein</fullName>
    </submittedName>
</protein>
<reference evidence="3" key="1">
    <citation type="submission" date="2016-08" db="EMBL/GenBank/DDBJ databases">
        <authorList>
            <person name="Varghese N."/>
            <person name="Submissions Spin"/>
        </authorList>
    </citation>
    <scope>NUCLEOTIDE SEQUENCE [LARGE SCALE GENOMIC DNA]</scope>
    <source>
        <strain evidence="3">ERR11</strain>
    </source>
</reference>
<dbReference type="SUPFAM" id="SSF50494">
    <property type="entry name" value="Trypsin-like serine proteases"/>
    <property type="match status" value="1"/>
</dbReference>
<keyword evidence="1" id="KW-1133">Transmembrane helix</keyword>
<dbReference type="GO" id="GO:0004252">
    <property type="term" value="F:serine-type endopeptidase activity"/>
    <property type="evidence" value="ECO:0007669"/>
    <property type="project" value="InterPro"/>
</dbReference>
<organism evidence="2 3">
    <name type="scientific">Bradyrhizobium shewense</name>
    <dbReference type="NCBI Taxonomy" id="1761772"/>
    <lineage>
        <taxon>Bacteria</taxon>
        <taxon>Pseudomonadati</taxon>
        <taxon>Pseudomonadota</taxon>
        <taxon>Alphaproteobacteria</taxon>
        <taxon>Hyphomicrobiales</taxon>
        <taxon>Nitrobacteraceae</taxon>
        <taxon>Bradyrhizobium</taxon>
    </lineage>
</organism>
<evidence type="ECO:0000313" key="2">
    <source>
        <dbReference type="EMBL" id="SCB55874.1"/>
    </source>
</evidence>
<evidence type="ECO:0000256" key="1">
    <source>
        <dbReference type="SAM" id="Phobius"/>
    </source>
</evidence>
<keyword evidence="3" id="KW-1185">Reference proteome</keyword>
<gene>
    <name evidence="2" type="ORF">GA0061098_10584</name>
</gene>
<proteinExistence type="predicted"/>
<dbReference type="GO" id="GO:0006508">
    <property type="term" value="P:proteolysis"/>
    <property type="evidence" value="ECO:0007669"/>
    <property type="project" value="InterPro"/>
</dbReference>
<keyword evidence="1" id="KW-0472">Membrane</keyword>
<dbReference type="RefSeq" id="WP_091967676.1">
    <property type="nucleotide sequence ID" value="NZ_FMAI01000058.1"/>
</dbReference>
<dbReference type="Proteomes" id="UP000199184">
    <property type="component" value="Unassembled WGS sequence"/>
</dbReference>
<dbReference type="InterPro" id="IPR009003">
    <property type="entry name" value="Peptidase_S1_PA"/>
</dbReference>
<keyword evidence="1" id="KW-0812">Transmembrane</keyword>
<accession>A0A1C3XV30</accession>
<dbReference type="Pfam" id="PF13365">
    <property type="entry name" value="Trypsin_2"/>
    <property type="match status" value="1"/>
</dbReference>
<dbReference type="EMBL" id="FMAI01000058">
    <property type="protein sequence ID" value="SCB55874.1"/>
    <property type="molecule type" value="Genomic_DNA"/>
</dbReference>
<dbReference type="AlphaFoldDB" id="A0A1C3XV30"/>
<sequence>MDHAGKQDAQAEMISTPFRHTIFWYLAITLASLWSAPTLAQNQSNPLVIVPNRLSNSFTIPRYQDIVRDVQRTGQTNLQIDAPSSSLPGAKGITGAVSQVSTVSSALDVFLTDSANLKASADEIARIVSNEPADRHSVLYDLQKRYQSSNRPYKLTIARSISDFVISTDTFGPVAPVQTQAVAAPLPVNEAIAADLKQAAGSPVRWFDEKSAQLMASTTVLESAAVRSPVAAPLSKTYANVVSQFIKAVGVPADADATQGYINAAAKFKLDYAAQWPKIKNDAIARQAAADAYNGLARQRVLKAQYGAMTNFSPLSYEQVFHFSRYVVSLRDGSGNICSGIAISRRWIVSAGHCFTNRSWRDVRVQFDLDGLGKASRPLQILDQWPDPAPGSKNADPIDFAFLRIEEDSIVSAAYNDLESKVHAQPYNAEPLCLQSVPVTYRQPVFAVGHPMGLVKTVHDYAYVWFPFKIDEELYNRMGSEIFAQAYKIEKEIGRTSYAESVKKEFEAAYGKTERIEDQVFRYYFDATNGSALRPSFGIDTDTSGGDSGAPVFDRASRCLVGIFSGGQRDTLSASEVSWRLHEIATPISEILKHMRSTNRTQTAGNRVLDADELAARDELLSRLNEVSDLR</sequence>
<dbReference type="Gene3D" id="2.40.10.10">
    <property type="entry name" value="Trypsin-like serine proteases"/>
    <property type="match status" value="2"/>
</dbReference>
<feature type="transmembrane region" description="Helical" evidence="1">
    <location>
        <begin position="21"/>
        <end position="40"/>
    </location>
</feature>